<evidence type="ECO:0000256" key="9">
    <source>
        <dbReference type="SAM" id="Phobius"/>
    </source>
</evidence>
<dbReference type="PANTHER" id="PTHR31595:SF72">
    <property type="entry name" value="ACYL-COA--STEROL O-ACYLTRANSFERASE 1-LIKE"/>
    <property type="match status" value="1"/>
</dbReference>
<organism evidence="11 12">
    <name type="scientific">Penstemon davidsonii</name>
    <dbReference type="NCBI Taxonomy" id="160366"/>
    <lineage>
        <taxon>Eukaryota</taxon>
        <taxon>Viridiplantae</taxon>
        <taxon>Streptophyta</taxon>
        <taxon>Embryophyta</taxon>
        <taxon>Tracheophyta</taxon>
        <taxon>Spermatophyta</taxon>
        <taxon>Magnoliopsida</taxon>
        <taxon>eudicotyledons</taxon>
        <taxon>Gunneridae</taxon>
        <taxon>Pentapetalae</taxon>
        <taxon>asterids</taxon>
        <taxon>lamiids</taxon>
        <taxon>Lamiales</taxon>
        <taxon>Plantaginaceae</taxon>
        <taxon>Cheloneae</taxon>
        <taxon>Penstemon</taxon>
    </lineage>
</organism>
<dbReference type="Proteomes" id="UP001291926">
    <property type="component" value="Unassembled WGS sequence"/>
</dbReference>
<evidence type="ECO:0000256" key="4">
    <source>
        <dbReference type="ARBA" id="ARBA00022692"/>
    </source>
</evidence>
<dbReference type="InterPro" id="IPR032805">
    <property type="entry name" value="Wax_synthase_dom"/>
</dbReference>
<keyword evidence="4 9" id="KW-0812">Transmembrane</keyword>
<sequence>MGSEISNFIMVWSSVFGVAKVVPKGLDIMLGVVAIIGQILLQIEFELAFKDPYLSTSLQDFWGHSLELLLGIFALLAKTLTRAELETQFKDPYRATSLQDFWGRRWNLSVSNILHPTVYKPVRALSARFMSRKCAPIPAILATFLVSGLMHELIFYNFGRVRPNGQALCFFLLHGFSLSVEIVLKQLLNGRFRVPGIVSGPLALAYVVLTSIWLFFPPFLRAKAEVKACTEALAFIEFVINHRLVNPSDLSCPYL</sequence>
<dbReference type="EMBL" id="JAYDYQ010002533">
    <property type="protein sequence ID" value="KAK4485017.1"/>
    <property type="molecule type" value="Genomic_DNA"/>
</dbReference>
<feature type="transmembrane region" description="Helical" evidence="9">
    <location>
        <begin position="196"/>
        <end position="216"/>
    </location>
</feature>
<keyword evidence="3" id="KW-0808">Transferase</keyword>
<dbReference type="InterPro" id="IPR044851">
    <property type="entry name" value="Wax_synthase"/>
</dbReference>
<evidence type="ECO:0000256" key="3">
    <source>
        <dbReference type="ARBA" id="ARBA00022679"/>
    </source>
</evidence>
<evidence type="ECO:0000256" key="7">
    <source>
        <dbReference type="ARBA" id="ARBA00023136"/>
    </source>
</evidence>
<keyword evidence="12" id="KW-1185">Reference proteome</keyword>
<keyword evidence="6" id="KW-0443">Lipid metabolism</keyword>
<protein>
    <recommendedName>
        <fullName evidence="10">Wax synthase domain-containing protein</fullName>
    </recommendedName>
</protein>
<dbReference type="PANTHER" id="PTHR31595">
    <property type="entry name" value="LONG-CHAIN-ALCOHOL O-FATTY-ACYLTRANSFERASE 3-RELATED"/>
    <property type="match status" value="1"/>
</dbReference>
<keyword evidence="8" id="KW-0012">Acyltransferase</keyword>
<keyword evidence="7 9" id="KW-0472">Membrane</keyword>
<accession>A0ABR0D6Y1</accession>
<evidence type="ECO:0000313" key="11">
    <source>
        <dbReference type="EMBL" id="KAK4485017.1"/>
    </source>
</evidence>
<evidence type="ECO:0000259" key="10">
    <source>
        <dbReference type="Pfam" id="PF13813"/>
    </source>
</evidence>
<evidence type="ECO:0000256" key="2">
    <source>
        <dbReference type="ARBA" id="ARBA00007282"/>
    </source>
</evidence>
<evidence type="ECO:0000313" key="12">
    <source>
        <dbReference type="Proteomes" id="UP001291926"/>
    </source>
</evidence>
<evidence type="ECO:0000256" key="5">
    <source>
        <dbReference type="ARBA" id="ARBA00022989"/>
    </source>
</evidence>
<name>A0ABR0D6Y1_9LAMI</name>
<feature type="domain" description="Wax synthase" evidence="10">
    <location>
        <begin position="87"/>
        <end position="172"/>
    </location>
</feature>
<comment type="similarity">
    <text evidence="2">Belongs to the wax synthase family.</text>
</comment>
<evidence type="ECO:0000256" key="8">
    <source>
        <dbReference type="ARBA" id="ARBA00023315"/>
    </source>
</evidence>
<reference evidence="11 12" key="1">
    <citation type="journal article" date="2023" name="bioRxiv">
        <title>Genome report: Whole genome sequence and annotation of Penstemon davidsonii.</title>
        <authorList>
            <person name="Ostevik K.L."/>
            <person name="Alabady M."/>
            <person name="Zhang M."/>
            <person name="Rausher M.D."/>
        </authorList>
    </citation>
    <scope>NUCLEOTIDE SEQUENCE [LARGE SCALE GENOMIC DNA]</scope>
    <source>
        <strain evidence="11">DNT005</strain>
        <tissue evidence="11">Whole leaf</tissue>
    </source>
</reference>
<gene>
    <name evidence="11" type="ORF">RD792_007625</name>
</gene>
<evidence type="ECO:0000256" key="1">
    <source>
        <dbReference type="ARBA" id="ARBA00004141"/>
    </source>
</evidence>
<feature type="transmembrane region" description="Helical" evidence="9">
    <location>
        <begin position="137"/>
        <end position="159"/>
    </location>
</feature>
<feature type="transmembrane region" description="Helical" evidence="9">
    <location>
        <begin position="165"/>
        <end position="184"/>
    </location>
</feature>
<comment type="subcellular location">
    <subcellularLocation>
        <location evidence="1">Membrane</location>
        <topology evidence="1">Multi-pass membrane protein</topology>
    </subcellularLocation>
</comment>
<dbReference type="Pfam" id="PF13813">
    <property type="entry name" value="MBOAT_2"/>
    <property type="match status" value="1"/>
</dbReference>
<proteinExistence type="inferred from homology"/>
<comment type="caution">
    <text evidence="11">The sequence shown here is derived from an EMBL/GenBank/DDBJ whole genome shotgun (WGS) entry which is preliminary data.</text>
</comment>
<keyword evidence="5 9" id="KW-1133">Transmembrane helix</keyword>
<evidence type="ECO:0000256" key="6">
    <source>
        <dbReference type="ARBA" id="ARBA00023098"/>
    </source>
</evidence>